<feature type="domain" description="Glycosyl transferase family 1" evidence="2">
    <location>
        <begin position="196"/>
        <end position="362"/>
    </location>
</feature>
<keyword evidence="4" id="KW-0808">Transferase</keyword>
<dbReference type="EC" id="2.4.-.-" evidence="4"/>
<organism evidence="4 5">
    <name type="scientific">Natronomicrosphaera hydrolytica</name>
    <dbReference type="NCBI Taxonomy" id="3242702"/>
    <lineage>
        <taxon>Bacteria</taxon>
        <taxon>Pseudomonadati</taxon>
        <taxon>Planctomycetota</taxon>
        <taxon>Phycisphaerae</taxon>
        <taxon>Phycisphaerales</taxon>
        <taxon>Phycisphaeraceae</taxon>
        <taxon>Natronomicrosphaera</taxon>
    </lineage>
</organism>
<proteinExistence type="predicted"/>
<protein>
    <submittedName>
        <fullName evidence="4">Glycosyltransferase family 4 protein</fullName>
        <ecNumber evidence="4">2.4.-.-</ecNumber>
    </submittedName>
</protein>
<dbReference type="InterPro" id="IPR001296">
    <property type="entry name" value="Glyco_trans_1"/>
</dbReference>
<evidence type="ECO:0000313" key="4">
    <source>
        <dbReference type="EMBL" id="MFA9477154.1"/>
    </source>
</evidence>
<dbReference type="EMBL" id="JBGUBD010000002">
    <property type="protein sequence ID" value="MFA9477154.1"/>
    <property type="molecule type" value="Genomic_DNA"/>
</dbReference>
<dbReference type="RefSeq" id="WP_425344083.1">
    <property type="nucleotide sequence ID" value="NZ_JBGUBD010000002.1"/>
</dbReference>
<dbReference type="Gene3D" id="3.40.50.2000">
    <property type="entry name" value="Glycogen Phosphorylase B"/>
    <property type="match status" value="2"/>
</dbReference>
<dbReference type="Pfam" id="PF13439">
    <property type="entry name" value="Glyco_transf_4"/>
    <property type="match status" value="1"/>
</dbReference>
<dbReference type="PANTHER" id="PTHR12526">
    <property type="entry name" value="GLYCOSYLTRANSFERASE"/>
    <property type="match status" value="1"/>
</dbReference>
<evidence type="ECO:0000259" key="2">
    <source>
        <dbReference type="Pfam" id="PF00534"/>
    </source>
</evidence>
<comment type="caution">
    <text evidence="4">The sequence shown here is derived from an EMBL/GenBank/DDBJ whole genome shotgun (WGS) entry which is preliminary data.</text>
</comment>
<dbReference type="CDD" id="cd03801">
    <property type="entry name" value="GT4_PimA-like"/>
    <property type="match status" value="1"/>
</dbReference>
<evidence type="ECO:0000256" key="1">
    <source>
        <dbReference type="SAM" id="MobiDB-lite"/>
    </source>
</evidence>
<dbReference type="InterPro" id="IPR028098">
    <property type="entry name" value="Glyco_trans_4-like_N"/>
</dbReference>
<sequence>MRIALVIETFNPTSGGAERSTATIANHLIQRGHEVTVLTGYCPEDLPTQPGLTVKTAMLGRPRGVLRLATFVRWASRQLTEYDVSLSVTTSVPASVVQPRAGLVMQAQARSVARRDTSLARAAKRFAIACSTRQIALRLAERRTMRDPFVQQFVAISQYVARDMLRYYAIGDDRITIIPNASEMPSVDAAQRAAWRREIRQSFNIPDDTVMYLFPAIDPWRKGILPLMRAAAQLKQRGVPFVIALAGSVSHTQQRLAEQMQLREQVRMVGRTEQMAALFCAADVTVLPTFHDPSSKVIIESLMMGTPAISSGYNGASDFIEPHDTAGSRRGRVVHEPDDVAGLCQAMTELADAAERERCAKATAGLAESLTMSRHVERLEPVLEAAAEQQRKQSGHSAAASVASSTESVERG</sequence>
<evidence type="ECO:0000259" key="3">
    <source>
        <dbReference type="Pfam" id="PF13439"/>
    </source>
</evidence>
<dbReference type="SUPFAM" id="SSF53756">
    <property type="entry name" value="UDP-Glycosyltransferase/glycogen phosphorylase"/>
    <property type="match status" value="1"/>
</dbReference>
<feature type="region of interest" description="Disordered" evidence="1">
    <location>
        <begin position="386"/>
        <end position="412"/>
    </location>
</feature>
<dbReference type="PANTHER" id="PTHR12526:SF635">
    <property type="entry name" value="GLYCOSYL TRANSFERASE GROUP 1"/>
    <property type="match status" value="1"/>
</dbReference>
<keyword evidence="4" id="KW-0328">Glycosyltransferase</keyword>
<reference evidence="4 5" key="1">
    <citation type="submission" date="2024-08" db="EMBL/GenBank/DDBJ databases">
        <title>Whole-genome sequencing of halo(alkali)philic microorganisms from hypersaline lakes.</title>
        <authorList>
            <person name="Sorokin D.Y."/>
            <person name="Merkel A.Y."/>
            <person name="Messina E."/>
            <person name="Yakimov M."/>
        </authorList>
    </citation>
    <scope>NUCLEOTIDE SEQUENCE [LARGE SCALE GENOMIC DNA]</scope>
    <source>
        <strain evidence="4 5">AB-hyl4</strain>
    </source>
</reference>
<dbReference type="Proteomes" id="UP001575105">
    <property type="component" value="Unassembled WGS sequence"/>
</dbReference>
<feature type="domain" description="Glycosyltransferase subfamily 4-like N-terminal" evidence="3">
    <location>
        <begin position="15"/>
        <end position="180"/>
    </location>
</feature>
<keyword evidence="5" id="KW-1185">Reference proteome</keyword>
<name>A0ABV4U0M0_9BACT</name>
<accession>A0ABV4U0M0</accession>
<dbReference type="Pfam" id="PF00534">
    <property type="entry name" value="Glycos_transf_1"/>
    <property type="match status" value="1"/>
</dbReference>
<dbReference type="GO" id="GO:0016757">
    <property type="term" value="F:glycosyltransferase activity"/>
    <property type="evidence" value="ECO:0007669"/>
    <property type="project" value="UniProtKB-KW"/>
</dbReference>
<evidence type="ECO:0000313" key="5">
    <source>
        <dbReference type="Proteomes" id="UP001575105"/>
    </source>
</evidence>
<gene>
    <name evidence="4" type="ORF">ACERK3_02485</name>
</gene>